<evidence type="ECO:0000313" key="7">
    <source>
        <dbReference type="EMBL" id="EOR71761.1"/>
    </source>
</evidence>
<reference evidence="7 8" key="1">
    <citation type="journal article" date="2013" name="Genome Announc.">
        <title>Draft Genome Sequence of the Lignocellulose Decomposer Thermobifida fusca Strain TM51.</title>
        <authorList>
            <person name="Toth A."/>
            <person name="Barna T."/>
            <person name="Nagy I."/>
            <person name="Horvath B."/>
            <person name="Nagy I."/>
            <person name="Tancsics A."/>
            <person name="Kriszt B."/>
            <person name="Baka E."/>
            <person name="Fekete C."/>
            <person name="Kukolya J."/>
        </authorList>
    </citation>
    <scope>NUCLEOTIDE SEQUENCE [LARGE SCALE GENOMIC DNA]</scope>
    <source>
        <strain evidence="7 8">TM51</strain>
    </source>
</reference>
<evidence type="ECO:0000259" key="6">
    <source>
        <dbReference type="Pfam" id="PF00501"/>
    </source>
</evidence>
<evidence type="ECO:0000256" key="3">
    <source>
        <dbReference type="ARBA" id="ARBA00022832"/>
    </source>
</evidence>
<accession>A0A9P2WRE8</accession>
<dbReference type="InterPro" id="IPR020845">
    <property type="entry name" value="AMP-binding_CS"/>
</dbReference>
<evidence type="ECO:0000256" key="2">
    <source>
        <dbReference type="ARBA" id="ARBA00022598"/>
    </source>
</evidence>
<feature type="domain" description="AMP-dependent synthetase/ligase" evidence="6">
    <location>
        <begin position="24"/>
        <end position="426"/>
    </location>
</feature>
<dbReference type="Gene3D" id="3.40.50.12780">
    <property type="entry name" value="N-terminal domain of ligase-like"/>
    <property type="match status" value="1"/>
</dbReference>
<dbReference type="RefSeq" id="WP_011291478.1">
    <property type="nucleotide sequence ID" value="NZ_AOSG01000026.1"/>
</dbReference>
<evidence type="ECO:0000256" key="1">
    <source>
        <dbReference type="ARBA" id="ARBA00006432"/>
    </source>
</evidence>
<keyword evidence="4" id="KW-0443">Lipid metabolism</keyword>
<keyword evidence="8" id="KW-1185">Reference proteome</keyword>
<dbReference type="EMBL" id="AOSG01000026">
    <property type="protein sequence ID" value="EOR71761.1"/>
    <property type="molecule type" value="Genomic_DNA"/>
</dbReference>
<dbReference type="InterPro" id="IPR042099">
    <property type="entry name" value="ANL_N_sf"/>
</dbReference>
<dbReference type="InterPro" id="IPR000873">
    <property type="entry name" value="AMP-dep_synth/lig_dom"/>
</dbReference>
<dbReference type="AlphaFoldDB" id="A0A9P2WRE8"/>
<protein>
    <recommendedName>
        <fullName evidence="5">Acyl-CoA synthetase</fullName>
    </recommendedName>
</protein>
<dbReference type="PROSITE" id="PS00455">
    <property type="entry name" value="AMP_BINDING"/>
    <property type="match status" value="1"/>
</dbReference>
<evidence type="ECO:0000256" key="5">
    <source>
        <dbReference type="ARBA" id="ARBA00032875"/>
    </source>
</evidence>
<keyword evidence="2 7" id="KW-0436">Ligase</keyword>
<comment type="caution">
    <text evidence="7">The sequence shown here is derived from an EMBL/GenBank/DDBJ whole genome shotgun (WGS) entry which is preliminary data.</text>
</comment>
<sequence length="598" mass="65323">MREYTTPAVKELDPDTRLTDTVFTRAAQEPNAVMFRRLVDGAWRDVTCAEFHRDVMGVAKALIAAGINHGDRVALMSRTRYEWTVIDYAIWTIGGVTVPIFDTSSEEQVEWILRDSGSTLAFVENDEHAERVRAVSAQLLEPDRIVQIESDSFPAFVATGADVADSVVEERRAATGLDDLATLIYTSGTTGRPKGCELTQRNLAFDVMSVNSGPMKDVFTMEGRSTLLFLPLAHSLARIIQVGCVETKTVMGHFPSTGPDLLDALASFRPMFLLAVPRVFEKVYNKAEQKAIASGKGDIFRKAAETAIAYSKALDTGKVSLGLRLKRAVFSLLVYRKILAAVGGQAKYAVSGGSALGERLGHFFRGIGLTVLEGYGLTETSAPTTANAPDTNKIGTVGRPIPGTSIRIADDGEILVKGDNVMRGYWNNPKATKEAFTEDGWYRSGDIGELDEEGFLRITGRKKEIIVTAGGKNVAPAVIEDRIRSHAIVSQCMVVGDNRKFVAALITIDPEAFEFWKKQHNKTGTIAELVDDPDLRATVQKAVDDGNKAVSRAESVRKFAILPVDFSEAEGHMTASLKLKRHVIEKQFSAEIEALYAE</sequence>
<dbReference type="Pfam" id="PF23562">
    <property type="entry name" value="AMP-binding_C_3"/>
    <property type="match status" value="1"/>
</dbReference>
<evidence type="ECO:0000313" key="8">
    <source>
        <dbReference type="Proteomes" id="UP000014184"/>
    </source>
</evidence>
<name>A0A9P2WRE8_THEFU</name>
<dbReference type="Proteomes" id="UP000014184">
    <property type="component" value="Unassembled WGS sequence"/>
</dbReference>
<comment type="similarity">
    <text evidence="1">Belongs to the ATP-dependent AMP-binding enzyme family.</text>
</comment>
<gene>
    <name evidence="7" type="ORF">TM51_05572</name>
</gene>
<dbReference type="SUPFAM" id="SSF56801">
    <property type="entry name" value="Acetyl-CoA synthetase-like"/>
    <property type="match status" value="1"/>
</dbReference>
<dbReference type="GO" id="GO:0004467">
    <property type="term" value="F:long-chain fatty acid-CoA ligase activity"/>
    <property type="evidence" value="ECO:0007669"/>
    <property type="project" value="TreeGrafter"/>
</dbReference>
<proteinExistence type="inferred from homology"/>
<organism evidence="7 8">
    <name type="scientific">Thermobifida fusca TM51</name>
    <dbReference type="NCBI Taxonomy" id="1169414"/>
    <lineage>
        <taxon>Bacteria</taxon>
        <taxon>Bacillati</taxon>
        <taxon>Actinomycetota</taxon>
        <taxon>Actinomycetes</taxon>
        <taxon>Streptosporangiales</taxon>
        <taxon>Nocardiopsidaceae</taxon>
        <taxon>Thermobifida</taxon>
    </lineage>
</organism>
<keyword evidence="3" id="KW-0276">Fatty acid metabolism</keyword>
<dbReference type="PANTHER" id="PTHR43272">
    <property type="entry name" value="LONG-CHAIN-FATTY-ACID--COA LIGASE"/>
    <property type="match status" value="1"/>
</dbReference>
<dbReference type="PANTHER" id="PTHR43272:SF32">
    <property type="entry name" value="AMP-DEPENDENT SYNTHETASE_LIGASE DOMAIN-CONTAINING PROTEIN"/>
    <property type="match status" value="1"/>
</dbReference>
<dbReference type="CDD" id="cd05907">
    <property type="entry name" value="VL_LC_FACS_like"/>
    <property type="match status" value="1"/>
</dbReference>
<dbReference type="Pfam" id="PF00501">
    <property type="entry name" value="AMP-binding"/>
    <property type="match status" value="1"/>
</dbReference>
<evidence type="ECO:0000256" key="4">
    <source>
        <dbReference type="ARBA" id="ARBA00023098"/>
    </source>
</evidence>
<dbReference type="GO" id="GO:0016020">
    <property type="term" value="C:membrane"/>
    <property type="evidence" value="ECO:0007669"/>
    <property type="project" value="TreeGrafter"/>
</dbReference>